<sequence>MSKKINERSTNTNNSFKIIIILLTFTMLCSLFYIYKQGSKTKNTIVSLRHEKLELTNEKQAILNDLEKSKIYLEQALSNKSALSKELVEEQNKVNQLIAQLKNLQNSKIDSSQIAQFRQEAQNADAKITSLIKELNSYKKKVDSTNVILKSERKAIDTLKTSNKKLATKVNEAAKLYFYDLKVTPLKVKSSGSQTETDKASRTDVIKVSFMIAENDFAKAMSKDFYIQIIDSKNNVIGSKKTENFGNQTLTFSGQSNVNYQNKTIKVEQEIPTTNLEKGYFFINIFDNSKLILKTSLDLK</sequence>
<keyword evidence="2" id="KW-0472">Membrane</keyword>
<dbReference type="OrthoDB" id="1115172at2"/>
<keyword evidence="2" id="KW-1133">Transmembrane helix</keyword>
<dbReference type="RefSeq" id="WP_129433656.1">
    <property type="nucleotide sequence ID" value="NZ_SBKO01000001.1"/>
</dbReference>
<dbReference type="AlphaFoldDB" id="A0A4Q1K5H6"/>
<feature type="coiled-coil region" evidence="1">
    <location>
        <begin position="73"/>
        <end position="141"/>
    </location>
</feature>
<keyword evidence="4" id="KW-1185">Reference proteome</keyword>
<dbReference type="EMBL" id="SBKO01000001">
    <property type="protein sequence ID" value="RXR20615.1"/>
    <property type="molecule type" value="Genomic_DNA"/>
</dbReference>
<proteinExistence type="predicted"/>
<name>A0A4Q1K5H6_9FLAO</name>
<gene>
    <name evidence="3" type="ORF">EQG63_01395</name>
</gene>
<keyword evidence="2" id="KW-0812">Transmembrane</keyword>
<evidence type="ECO:0000313" key="4">
    <source>
        <dbReference type="Proteomes" id="UP000290283"/>
    </source>
</evidence>
<dbReference type="Proteomes" id="UP000290283">
    <property type="component" value="Unassembled WGS sequence"/>
</dbReference>
<evidence type="ECO:0000256" key="2">
    <source>
        <dbReference type="SAM" id="Phobius"/>
    </source>
</evidence>
<reference evidence="4" key="1">
    <citation type="submission" date="2019-01" db="EMBL/GenBank/DDBJ databases">
        <title>Cytophagaceae bacterium strain CAR-16.</title>
        <authorList>
            <person name="Chen W.-M."/>
        </authorList>
    </citation>
    <scope>NUCLEOTIDE SEQUENCE [LARGE SCALE GENOMIC DNA]</scope>
    <source>
        <strain evidence="4">LLJ-11</strain>
    </source>
</reference>
<accession>A0A4Q1K5H6</accession>
<feature type="transmembrane region" description="Helical" evidence="2">
    <location>
        <begin position="16"/>
        <end position="35"/>
    </location>
</feature>
<evidence type="ECO:0008006" key="5">
    <source>
        <dbReference type="Google" id="ProtNLM"/>
    </source>
</evidence>
<organism evidence="3 4">
    <name type="scientific">Flavobacterium amnicola</name>
    <dbReference type="NCBI Taxonomy" id="2506422"/>
    <lineage>
        <taxon>Bacteria</taxon>
        <taxon>Pseudomonadati</taxon>
        <taxon>Bacteroidota</taxon>
        <taxon>Flavobacteriia</taxon>
        <taxon>Flavobacteriales</taxon>
        <taxon>Flavobacteriaceae</taxon>
        <taxon>Flavobacterium</taxon>
    </lineage>
</organism>
<evidence type="ECO:0000256" key="1">
    <source>
        <dbReference type="SAM" id="Coils"/>
    </source>
</evidence>
<comment type="caution">
    <text evidence="3">The sequence shown here is derived from an EMBL/GenBank/DDBJ whole genome shotgun (WGS) entry which is preliminary data.</text>
</comment>
<evidence type="ECO:0000313" key="3">
    <source>
        <dbReference type="EMBL" id="RXR20615.1"/>
    </source>
</evidence>
<keyword evidence="1" id="KW-0175">Coiled coil</keyword>
<protein>
    <recommendedName>
        <fullName evidence="5">Chromosome partitioning protein ParA</fullName>
    </recommendedName>
</protein>